<evidence type="ECO:0000313" key="1">
    <source>
        <dbReference type="EMBL" id="SVB72542.1"/>
    </source>
</evidence>
<accession>A0A382GCE7</accession>
<dbReference type="EMBL" id="UINC01054616">
    <property type="protein sequence ID" value="SVB72542.1"/>
    <property type="molecule type" value="Genomic_DNA"/>
</dbReference>
<proteinExistence type="predicted"/>
<protein>
    <submittedName>
        <fullName evidence="1">Uncharacterized protein</fullName>
    </submittedName>
</protein>
<sequence length="96" mass="10629">MLAVSKQVATEVLENMNGTFFSVSFIKRSDGSHRTMLCRTGVKKYITGEGLKYNPSEQGLLPVWEVNEGYKMVPLSNVTSFRAHGAKFVIPSTPAF</sequence>
<organism evidence="1">
    <name type="scientific">marine metagenome</name>
    <dbReference type="NCBI Taxonomy" id="408172"/>
    <lineage>
        <taxon>unclassified sequences</taxon>
        <taxon>metagenomes</taxon>
        <taxon>ecological metagenomes</taxon>
    </lineage>
</organism>
<name>A0A382GCE7_9ZZZZ</name>
<gene>
    <name evidence="1" type="ORF">METZ01_LOCUS225396</name>
</gene>
<dbReference type="AlphaFoldDB" id="A0A382GCE7"/>
<reference evidence="1" key="1">
    <citation type="submission" date="2018-05" db="EMBL/GenBank/DDBJ databases">
        <authorList>
            <person name="Lanie J.A."/>
            <person name="Ng W.-L."/>
            <person name="Kazmierczak K.M."/>
            <person name="Andrzejewski T.M."/>
            <person name="Davidsen T.M."/>
            <person name="Wayne K.J."/>
            <person name="Tettelin H."/>
            <person name="Glass J.I."/>
            <person name="Rusch D."/>
            <person name="Podicherti R."/>
            <person name="Tsui H.-C.T."/>
            <person name="Winkler M.E."/>
        </authorList>
    </citation>
    <scope>NUCLEOTIDE SEQUENCE</scope>
</reference>